<evidence type="ECO:0000259" key="1">
    <source>
        <dbReference type="Pfam" id="PF03235"/>
    </source>
</evidence>
<reference evidence="2 3" key="1">
    <citation type="submission" date="2015-07" db="EMBL/GenBank/DDBJ databases">
        <authorList>
            <person name="Ju K.-S."/>
            <person name="Doroghazi J.R."/>
            <person name="Metcalf W.W."/>
        </authorList>
    </citation>
    <scope>NUCLEOTIDE SEQUENCE [LARGE SCALE GENOMIC DNA]</scope>
    <source>
        <strain evidence="2 3">NRRL B-3589</strain>
    </source>
</reference>
<evidence type="ECO:0000313" key="2">
    <source>
        <dbReference type="EMBL" id="KOG40386.1"/>
    </source>
</evidence>
<dbReference type="InterPro" id="IPR004919">
    <property type="entry name" value="GmrSD_N"/>
</dbReference>
<evidence type="ECO:0000313" key="3">
    <source>
        <dbReference type="Proteomes" id="UP000037020"/>
    </source>
</evidence>
<dbReference type="EMBL" id="LGUT01004677">
    <property type="protein sequence ID" value="KOG40386.1"/>
    <property type="molecule type" value="Genomic_DNA"/>
</dbReference>
<dbReference type="PANTHER" id="PTHR37292:SF2">
    <property type="entry name" value="DUF262 DOMAIN-CONTAINING PROTEIN"/>
    <property type="match status" value="1"/>
</dbReference>
<feature type="domain" description="GmrSD restriction endonucleases N-terminal" evidence="1">
    <location>
        <begin position="3"/>
        <end position="213"/>
    </location>
</feature>
<proteinExistence type="predicted"/>
<name>A0ABR5IR52_9ACTN</name>
<sequence>MRIAQILDKIDSGDIALPEFQRGYVWTRDQVRGFFQSLYRSYPIGGFLTWGTKAESTQTRGGRIDRDGTVNLLLDGQQRVTTLYGVTRGRPPHFFEGNPATLTGLHFNLDTETFEFYAPAKMKDNPLWLDVTSLLRNGLSTYLQAVNQMADGDTEVMSAYIERLNRITQIMEREVHIDEVTGEDKTIDVVVEIFNRVNSGGTKLSKGDLALAAICASWPEARPTMNEALTTWSAAGFDFKLDWLLRNVNVVLTGEAQFSKLSEVGVPAFRTGLKATIDSVDYMLNALGGRLGLDHGRVLGGRGAFPVMSRLLHIHDGRFPDGTTRDRLFYWYVHSFLWGRHTGATETALNQDLQALDDGGVDLLIDVLRRSHGGRLQVSPDDFAGASMGSRFYPLLYMLTRVHGAQDLDSGVPLRDGMLGRLNSLQVHHIFPKARLRAYGYSRAEINAVANFCFLTQDTNLRVGAKNPAEYLPEITMRMPGALESQWIPVEPELWRIENYLEFLAARRELLSYAANDFLDALHNGPAPVDFVSPSRSGLPRTAVEVAEPTSFDDVPGLAALLQEVQEAGFAAPDLDSEVVDPSTGEAIAIATAYWPHGLQEEVGGSVVLAIDTTPAEQAAMEASDYRVFHSADALRRYVRNMRAEHAST</sequence>
<organism evidence="2 3">
    <name type="scientific">Streptomyces varsoviensis</name>
    <dbReference type="NCBI Taxonomy" id="67373"/>
    <lineage>
        <taxon>Bacteria</taxon>
        <taxon>Bacillati</taxon>
        <taxon>Actinomycetota</taxon>
        <taxon>Actinomycetes</taxon>
        <taxon>Kitasatosporales</taxon>
        <taxon>Streptomycetaceae</taxon>
        <taxon>Streptomyces</taxon>
    </lineage>
</organism>
<dbReference type="PANTHER" id="PTHR37292">
    <property type="entry name" value="VNG6097C"/>
    <property type="match status" value="1"/>
</dbReference>
<dbReference type="Pfam" id="PF03235">
    <property type="entry name" value="GmrSD_N"/>
    <property type="match status" value="1"/>
</dbReference>
<dbReference type="Proteomes" id="UP000037020">
    <property type="component" value="Unassembled WGS sequence"/>
</dbReference>
<keyword evidence="3" id="KW-1185">Reference proteome</keyword>
<comment type="caution">
    <text evidence="2">The sequence shown here is derived from an EMBL/GenBank/DDBJ whole genome shotgun (WGS) entry which is preliminary data.</text>
</comment>
<accession>A0ABR5IR52</accession>
<gene>
    <name evidence="2" type="ORF">ADK38_46870</name>
</gene>
<protein>
    <recommendedName>
        <fullName evidence="1">GmrSD restriction endonucleases N-terminal domain-containing protein</fullName>
    </recommendedName>
</protein>